<keyword evidence="4" id="KW-1185">Reference proteome</keyword>
<evidence type="ECO:0000313" key="4">
    <source>
        <dbReference type="Proteomes" id="UP000229498"/>
    </source>
</evidence>
<dbReference type="GO" id="GO:0051082">
    <property type="term" value="F:unfolded protein binding"/>
    <property type="evidence" value="ECO:0007669"/>
    <property type="project" value="InterPro"/>
</dbReference>
<proteinExistence type="inferred from homology"/>
<evidence type="ECO:0000256" key="2">
    <source>
        <dbReference type="ARBA" id="ARBA00022729"/>
    </source>
</evidence>
<evidence type="ECO:0008006" key="5">
    <source>
        <dbReference type="Google" id="ProtNLM"/>
    </source>
</evidence>
<protein>
    <recommendedName>
        <fullName evidence="5">OmpH family outer membrane protein</fullName>
    </recommendedName>
</protein>
<dbReference type="PANTHER" id="PTHR35089:SF1">
    <property type="entry name" value="CHAPERONE PROTEIN SKP"/>
    <property type="match status" value="1"/>
</dbReference>
<accession>A0A2M9G1H6</accession>
<dbReference type="AlphaFoldDB" id="A0A2M9G1H6"/>
<keyword evidence="2" id="KW-0732">Signal</keyword>
<dbReference type="InterPro" id="IPR005632">
    <property type="entry name" value="Chaperone_Skp"/>
</dbReference>
<dbReference type="PANTHER" id="PTHR35089">
    <property type="entry name" value="CHAPERONE PROTEIN SKP"/>
    <property type="match status" value="1"/>
</dbReference>
<dbReference type="SUPFAM" id="SSF111384">
    <property type="entry name" value="OmpH-like"/>
    <property type="match status" value="1"/>
</dbReference>
<organism evidence="3 4">
    <name type="scientific">Minwuia thermotolerans</name>
    <dbReference type="NCBI Taxonomy" id="2056226"/>
    <lineage>
        <taxon>Bacteria</taxon>
        <taxon>Pseudomonadati</taxon>
        <taxon>Pseudomonadota</taxon>
        <taxon>Alphaproteobacteria</taxon>
        <taxon>Minwuiales</taxon>
        <taxon>Minwuiaceae</taxon>
        <taxon>Minwuia</taxon>
    </lineage>
</organism>
<dbReference type="OrthoDB" id="5294628at2"/>
<gene>
    <name evidence="3" type="ORF">CVT23_10945</name>
</gene>
<dbReference type="Proteomes" id="UP000229498">
    <property type="component" value="Unassembled WGS sequence"/>
</dbReference>
<dbReference type="SMART" id="SM00935">
    <property type="entry name" value="OmpH"/>
    <property type="match status" value="1"/>
</dbReference>
<reference evidence="3 4" key="1">
    <citation type="submission" date="2017-11" db="EMBL/GenBank/DDBJ databases">
        <title>Draft genome sequence of Rhizobiales bacterium SY3-13.</title>
        <authorList>
            <person name="Sun C."/>
        </authorList>
    </citation>
    <scope>NUCLEOTIDE SEQUENCE [LARGE SCALE GENOMIC DNA]</scope>
    <source>
        <strain evidence="3 4">SY3-13</strain>
    </source>
</reference>
<dbReference type="GO" id="GO:0005829">
    <property type="term" value="C:cytosol"/>
    <property type="evidence" value="ECO:0007669"/>
    <property type="project" value="TreeGrafter"/>
</dbReference>
<name>A0A2M9G1H6_9PROT</name>
<dbReference type="GO" id="GO:0050821">
    <property type="term" value="P:protein stabilization"/>
    <property type="evidence" value="ECO:0007669"/>
    <property type="project" value="TreeGrafter"/>
</dbReference>
<evidence type="ECO:0000313" key="3">
    <source>
        <dbReference type="EMBL" id="PJK29570.1"/>
    </source>
</evidence>
<sequence>MSRVRSSRTISTRRRLSVSASVPGSRGVGMTRFLSLIVLFAMLGVAAVQHQAAAQSNPPAVIATMDSQRILREAKAGKSVASQIKSFIDELQAVIKREDEALKARQDELRQQAAILSPDALEQRRAELQQSFNDAQRMVQDRRVAIDQTRQQALEVIKGQMLDIIEELQQERDFNVVLDRSSYSWALPSLDITDEIVKRLDQRLPSVSVARPKGF</sequence>
<dbReference type="Gene3D" id="3.30.910.20">
    <property type="entry name" value="Skp domain"/>
    <property type="match status" value="1"/>
</dbReference>
<dbReference type="InterPro" id="IPR024930">
    <property type="entry name" value="Skp_dom_sf"/>
</dbReference>
<comment type="caution">
    <text evidence="3">The sequence shown here is derived from an EMBL/GenBank/DDBJ whole genome shotgun (WGS) entry which is preliminary data.</text>
</comment>
<dbReference type="Pfam" id="PF03938">
    <property type="entry name" value="OmpH"/>
    <property type="match status" value="1"/>
</dbReference>
<dbReference type="EMBL" id="PHIG01000032">
    <property type="protein sequence ID" value="PJK29570.1"/>
    <property type="molecule type" value="Genomic_DNA"/>
</dbReference>
<evidence type="ECO:0000256" key="1">
    <source>
        <dbReference type="ARBA" id="ARBA00009091"/>
    </source>
</evidence>
<comment type="similarity">
    <text evidence="1">Belongs to the Skp family.</text>
</comment>